<feature type="region of interest" description="Disordered" evidence="23">
    <location>
        <begin position="369"/>
        <end position="391"/>
    </location>
</feature>
<comment type="similarity">
    <text evidence="5 22">Belongs to the folylpolyglutamate synthase family.</text>
</comment>
<dbReference type="PANTHER" id="PTHR11136:SF0">
    <property type="entry name" value="DIHYDROFOLATE SYNTHETASE-RELATED"/>
    <property type="match status" value="1"/>
</dbReference>
<evidence type="ECO:0000256" key="13">
    <source>
        <dbReference type="ARBA" id="ARBA00022842"/>
    </source>
</evidence>
<evidence type="ECO:0000256" key="1">
    <source>
        <dbReference type="ARBA" id="ARBA00001946"/>
    </source>
</evidence>
<comment type="pathway">
    <text evidence="3">Cofactor biosynthesis; tetrahydrofolate biosynthesis; 7,8-dihydrofolate from 2-amino-4-hydroxy-6-hydroxymethyl-7,8-dihydropteridine diphosphate and 4-aminobenzoate: step 2/2.</text>
</comment>
<keyword evidence="11 22" id="KW-0547">Nucleotide-binding</keyword>
<dbReference type="Gene3D" id="3.40.1190.10">
    <property type="entry name" value="Mur-like, catalytic domain"/>
    <property type="match status" value="1"/>
</dbReference>
<dbReference type="Pfam" id="PF02875">
    <property type="entry name" value="Mur_ligase_C"/>
    <property type="match status" value="1"/>
</dbReference>
<evidence type="ECO:0000256" key="14">
    <source>
        <dbReference type="ARBA" id="ARBA00022909"/>
    </source>
</evidence>
<evidence type="ECO:0000256" key="2">
    <source>
        <dbReference type="ARBA" id="ARBA00002714"/>
    </source>
</evidence>
<keyword evidence="14" id="KW-0289">Folate biosynthesis</keyword>
<dbReference type="GO" id="GO:0008841">
    <property type="term" value="F:dihydrofolate synthase activity"/>
    <property type="evidence" value="ECO:0007669"/>
    <property type="project" value="UniProtKB-EC"/>
</dbReference>
<dbReference type="InterPro" id="IPR036615">
    <property type="entry name" value="Mur_ligase_C_dom_sf"/>
</dbReference>
<comment type="catalytic activity">
    <reaction evidence="19">
        <text>10-formyltetrahydrofolyl-(gamma-L-Glu)(n) + L-glutamate + ATP = 10-formyltetrahydrofolyl-(gamma-L-Glu)(n+1) + ADP + phosphate + H(+)</text>
        <dbReference type="Rhea" id="RHEA:51904"/>
        <dbReference type="Rhea" id="RHEA-COMP:13088"/>
        <dbReference type="Rhea" id="RHEA-COMP:14300"/>
        <dbReference type="ChEBI" id="CHEBI:15378"/>
        <dbReference type="ChEBI" id="CHEBI:29985"/>
        <dbReference type="ChEBI" id="CHEBI:30616"/>
        <dbReference type="ChEBI" id="CHEBI:43474"/>
        <dbReference type="ChEBI" id="CHEBI:134413"/>
        <dbReference type="ChEBI" id="CHEBI:456216"/>
        <dbReference type="EC" id="6.3.2.17"/>
    </reaction>
</comment>
<feature type="domain" description="Mur ligase C-terminal" evidence="24">
    <location>
        <begin position="311"/>
        <end position="418"/>
    </location>
</feature>
<reference evidence="25 26" key="1">
    <citation type="submission" date="2023-03" db="EMBL/GenBank/DDBJ databases">
        <title>YIM 152171 draft genome.</title>
        <authorList>
            <person name="Yang Z."/>
        </authorList>
    </citation>
    <scope>NUCLEOTIDE SEQUENCE [LARGE SCALE GENOMIC DNA]</scope>
    <source>
        <strain evidence="25 26">YIM 152171</strain>
    </source>
</reference>
<dbReference type="PROSITE" id="PS01012">
    <property type="entry name" value="FOLYLPOLYGLU_SYNT_2"/>
    <property type="match status" value="1"/>
</dbReference>
<comment type="catalytic activity">
    <reaction evidence="21">
        <text>7,8-dihydropteroate + L-glutamate + ATP = 7,8-dihydrofolate + ADP + phosphate + H(+)</text>
        <dbReference type="Rhea" id="RHEA:23584"/>
        <dbReference type="ChEBI" id="CHEBI:15378"/>
        <dbReference type="ChEBI" id="CHEBI:17839"/>
        <dbReference type="ChEBI" id="CHEBI:29985"/>
        <dbReference type="ChEBI" id="CHEBI:30616"/>
        <dbReference type="ChEBI" id="CHEBI:43474"/>
        <dbReference type="ChEBI" id="CHEBI:57451"/>
        <dbReference type="ChEBI" id="CHEBI:456216"/>
        <dbReference type="EC" id="6.3.2.12"/>
    </reaction>
</comment>
<evidence type="ECO:0000256" key="6">
    <source>
        <dbReference type="ARBA" id="ARBA00013023"/>
    </source>
</evidence>
<dbReference type="Proteomes" id="UP001301140">
    <property type="component" value="Unassembled WGS sequence"/>
</dbReference>
<dbReference type="FunFam" id="3.40.1190.10:FF:000011">
    <property type="entry name" value="Folylpolyglutamate synthase/dihydrofolate synthase"/>
    <property type="match status" value="1"/>
</dbReference>
<evidence type="ECO:0000256" key="9">
    <source>
        <dbReference type="ARBA" id="ARBA00022598"/>
    </source>
</evidence>
<comment type="catalytic activity">
    <reaction evidence="18">
        <text>(6S)-5,6,7,8-tetrahydrofolyl-(gamma-L-Glu)(n) + L-glutamate + ATP = (6S)-5,6,7,8-tetrahydrofolyl-(gamma-L-Glu)(n+1) + ADP + phosphate + H(+)</text>
        <dbReference type="Rhea" id="RHEA:10580"/>
        <dbReference type="Rhea" id="RHEA-COMP:14738"/>
        <dbReference type="Rhea" id="RHEA-COMP:14740"/>
        <dbReference type="ChEBI" id="CHEBI:15378"/>
        <dbReference type="ChEBI" id="CHEBI:29985"/>
        <dbReference type="ChEBI" id="CHEBI:30616"/>
        <dbReference type="ChEBI" id="CHEBI:43474"/>
        <dbReference type="ChEBI" id="CHEBI:141005"/>
        <dbReference type="ChEBI" id="CHEBI:456216"/>
        <dbReference type="EC" id="6.3.2.17"/>
    </reaction>
</comment>
<dbReference type="NCBIfam" id="TIGR01499">
    <property type="entry name" value="folC"/>
    <property type="match status" value="1"/>
</dbReference>
<evidence type="ECO:0000256" key="17">
    <source>
        <dbReference type="ARBA" id="ARBA00032510"/>
    </source>
</evidence>
<sequence length="430" mass="44852">MTSPSSDLILARLHELHPKKIDLSLARIEDLLARLGNPEQRLPPVVHIAGTNGKGSTLAMLDAMLTAAGLRVHRYISPHLVRFNERILLGGAPIEEERLAAVLDECERANGGEPITFFEITTAAAFLAFARDPADCVLLETGLGGRLDATNLVDRPLLTLISPVSMDHEAFLGDSLAAIAAEKAGILKAGVPAVIGPQQPEARRVIEERAASLGAPLFLHGRDWEAVMEGGRLVVRDGDERLELPAPALPGVHQIENAGLATVAARRLGDLSPSPDAIARGLVHARWAGRLQRLTTGPLVGLLPPGSELRLDGGHNPAAGTVLAQSLPAIAAGRPLHLVVGMLNTKDIGNFLAPLAGLAASLQTVAVPGEPASRDPAEAAGEAASLGVPASPAPSVQAALERIAREHPGPSLVLICGSLYLAGHVLRENG</sequence>
<keyword evidence="10" id="KW-0479">Metal-binding</keyword>
<evidence type="ECO:0000256" key="12">
    <source>
        <dbReference type="ARBA" id="ARBA00022840"/>
    </source>
</evidence>
<dbReference type="GO" id="GO:0005737">
    <property type="term" value="C:cytoplasm"/>
    <property type="evidence" value="ECO:0007669"/>
    <property type="project" value="TreeGrafter"/>
</dbReference>
<dbReference type="InterPro" id="IPR018109">
    <property type="entry name" value="Folylpolyglutamate_synth_CS"/>
</dbReference>
<dbReference type="GO" id="GO:0004326">
    <property type="term" value="F:tetrahydrofolylpolyglutamate synthase activity"/>
    <property type="evidence" value="ECO:0007669"/>
    <property type="project" value="UniProtKB-EC"/>
</dbReference>
<gene>
    <name evidence="25" type="ORF">PZ740_12800</name>
</gene>
<comment type="pathway">
    <text evidence="4">Cofactor biosynthesis; tetrahydrofolylpolyglutamate biosynthesis.</text>
</comment>
<dbReference type="SUPFAM" id="SSF53244">
    <property type="entry name" value="MurD-like peptide ligases, peptide-binding domain"/>
    <property type="match status" value="1"/>
</dbReference>
<proteinExistence type="inferred from homology"/>
<protein>
    <recommendedName>
        <fullName evidence="8">Dihydrofolate synthase/folylpolyglutamate synthase</fullName>
        <ecNumber evidence="6">6.3.2.12</ecNumber>
        <ecNumber evidence="7">6.3.2.17</ecNumber>
    </recommendedName>
    <alternativeName>
        <fullName evidence="17">Folylpoly-gamma-glutamate synthetase-dihydrofolate synthetase</fullName>
    </alternativeName>
    <alternativeName>
        <fullName evidence="15">Folylpolyglutamate synthetase</fullName>
    </alternativeName>
    <alternativeName>
        <fullName evidence="16">Tetrahydrofolylpolyglutamate synthase</fullName>
    </alternativeName>
</protein>
<evidence type="ECO:0000256" key="5">
    <source>
        <dbReference type="ARBA" id="ARBA00008276"/>
    </source>
</evidence>
<evidence type="ECO:0000313" key="25">
    <source>
        <dbReference type="EMBL" id="MDF1587257.1"/>
    </source>
</evidence>
<evidence type="ECO:0000256" key="15">
    <source>
        <dbReference type="ARBA" id="ARBA00030048"/>
    </source>
</evidence>
<keyword evidence="12 22" id="KW-0067">ATP-binding</keyword>
<keyword evidence="9 22" id="KW-0436">Ligase</keyword>
<evidence type="ECO:0000259" key="24">
    <source>
        <dbReference type="Pfam" id="PF02875"/>
    </source>
</evidence>
<keyword evidence="13" id="KW-0460">Magnesium</keyword>
<evidence type="ECO:0000256" key="3">
    <source>
        <dbReference type="ARBA" id="ARBA00004799"/>
    </source>
</evidence>
<dbReference type="InterPro" id="IPR004101">
    <property type="entry name" value="Mur_ligase_C"/>
</dbReference>
<keyword evidence="26" id="KW-1185">Reference proteome</keyword>
<evidence type="ECO:0000256" key="11">
    <source>
        <dbReference type="ARBA" id="ARBA00022741"/>
    </source>
</evidence>
<dbReference type="InterPro" id="IPR001645">
    <property type="entry name" value="Folylpolyglutamate_synth"/>
</dbReference>
<evidence type="ECO:0000313" key="26">
    <source>
        <dbReference type="Proteomes" id="UP001301140"/>
    </source>
</evidence>
<dbReference type="EMBL" id="JARGEQ010000126">
    <property type="protein sequence ID" value="MDF1587257.1"/>
    <property type="molecule type" value="Genomic_DNA"/>
</dbReference>
<dbReference type="GO" id="GO:0046656">
    <property type="term" value="P:folic acid biosynthetic process"/>
    <property type="evidence" value="ECO:0007669"/>
    <property type="project" value="UniProtKB-KW"/>
</dbReference>
<dbReference type="SUPFAM" id="SSF53623">
    <property type="entry name" value="MurD-like peptide ligases, catalytic domain"/>
    <property type="match status" value="1"/>
</dbReference>
<dbReference type="EC" id="6.3.2.17" evidence="7"/>
<evidence type="ECO:0000256" key="20">
    <source>
        <dbReference type="ARBA" id="ARBA00049035"/>
    </source>
</evidence>
<evidence type="ECO:0000256" key="18">
    <source>
        <dbReference type="ARBA" id="ARBA00047493"/>
    </source>
</evidence>
<dbReference type="GO" id="GO:0046872">
    <property type="term" value="F:metal ion binding"/>
    <property type="evidence" value="ECO:0007669"/>
    <property type="project" value="UniProtKB-KW"/>
</dbReference>
<evidence type="ECO:0000256" key="8">
    <source>
        <dbReference type="ARBA" id="ARBA00019357"/>
    </source>
</evidence>
<dbReference type="PANTHER" id="PTHR11136">
    <property type="entry name" value="FOLYLPOLYGLUTAMATE SYNTHASE-RELATED"/>
    <property type="match status" value="1"/>
</dbReference>
<comment type="function">
    <text evidence="2">Functions in two distinct reactions of the de novo folate biosynthetic pathway. Catalyzes the addition of a glutamate residue to dihydropteroate (7,8-dihydropteroate or H2Pte) to form dihydrofolate (7,8-dihydrofolate monoglutamate or H2Pte-Glu). Also catalyzes successive additions of L-glutamate to tetrahydrofolate or 10-formyltetrahydrofolate or 5,10-methylenetetrahydrofolate, leading to folylpolyglutamate derivatives.</text>
</comment>
<evidence type="ECO:0000256" key="19">
    <source>
        <dbReference type="ARBA" id="ARBA00047808"/>
    </source>
</evidence>
<organism evidence="25 26">
    <name type="scientific">Marinimicrococcus flavescens</name>
    <dbReference type="NCBI Taxonomy" id="3031815"/>
    <lineage>
        <taxon>Bacteria</taxon>
        <taxon>Pseudomonadati</taxon>
        <taxon>Pseudomonadota</taxon>
        <taxon>Alphaproteobacteria</taxon>
        <taxon>Geminicoccales</taxon>
        <taxon>Geminicoccaceae</taxon>
        <taxon>Marinimicrococcus</taxon>
    </lineage>
</organism>
<dbReference type="EC" id="6.3.2.12" evidence="6"/>
<dbReference type="GO" id="GO:0005524">
    <property type="term" value="F:ATP binding"/>
    <property type="evidence" value="ECO:0007669"/>
    <property type="project" value="UniProtKB-KW"/>
</dbReference>
<dbReference type="RefSeq" id="WP_327789676.1">
    <property type="nucleotide sequence ID" value="NZ_JARGEQ010000126.1"/>
</dbReference>
<accession>A0AAP4D652</accession>
<comment type="caution">
    <text evidence="25">The sequence shown here is derived from an EMBL/GenBank/DDBJ whole genome shotgun (WGS) entry which is preliminary data.</text>
</comment>
<comment type="catalytic activity">
    <reaction evidence="20">
        <text>(6R)-5,10-methylenetetrahydrofolyl-(gamma-L-Glu)(n) + L-glutamate + ATP = (6R)-5,10-methylenetetrahydrofolyl-(gamma-L-Glu)(n+1) + ADP + phosphate + H(+)</text>
        <dbReference type="Rhea" id="RHEA:51912"/>
        <dbReference type="Rhea" id="RHEA-COMP:13257"/>
        <dbReference type="Rhea" id="RHEA-COMP:13258"/>
        <dbReference type="ChEBI" id="CHEBI:15378"/>
        <dbReference type="ChEBI" id="CHEBI:29985"/>
        <dbReference type="ChEBI" id="CHEBI:30616"/>
        <dbReference type="ChEBI" id="CHEBI:43474"/>
        <dbReference type="ChEBI" id="CHEBI:136572"/>
        <dbReference type="ChEBI" id="CHEBI:456216"/>
        <dbReference type="EC" id="6.3.2.17"/>
    </reaction>
</comment>
<dbReference type="PIRSF" id="PIRSF001563">
    <property type="entry name" value="Folylpolyglu_synth"/>
    <property type="match status" value="1"/>
</dbReference>
<dbReference type="InterPro" id="IPR036565">
    <property type="entry name" value="Mur-like_cat_sf"/>
</dbReference>
<evidence type="ECO:0000256" key="22">
    <source>
        <dbReference type="PIRNR" id="PIRNR001563"/>
    </source>
</evidence>
<dbReference type="AlphaFoldDB" id="A0AAP4D652"/>
<evidence type="ECO:0000256" key="21">
    <source>
        <dbReference type="ARBA" id="ARBA00049161"/>
    </source>
</evidence>
<evidence type="ECO:0000256" key="16">
    <source>
        <dbReference type="ARBA" id="ARBA00030592"/>
    </source>
</evidence>
<evidence type="ECO:0000256" key="4">
    <source>
        <dbReference type="ARBA" id="ARBA00005150"/>
    </source>
</evidence>
<evidence type="ECO:0000256" key="7">
    <source>
        <dbReference type="ARBA" id="ARBA00013025"/>
    </source>
</evidence>
<evidence type="ECO:0000256" key="10">
    <source>
        <dbReference type="ARBA" id="ARBA00022723"/>
    </source>
</evidence>
<name>A0AAP4D652_9PROT</name>
<dbReference type="Gene3D" id="3.90.190.20">
    <property type="entry name" value="Mur ligase, C-terminal domain"/>
    <property type="match status" value="1"/>
</dbReference>
<comment type="cofactor">
    <cofactor evidence="1">
        <name>Mg(2+)</name>
        <dbReference type="ChEBI" id="CHEBI:18420"/>
    </cofactor>
</comment>
<evidence type="ECO:0000256" key="23">
    <source>
        <dbReference type="SAM" id="MobiDB-lite"/>
    </source>
</evidence>